<keyword evidence="9" id="KW-1185">Reference proteome</keyword>
<dbReference type="PANTHER" id="PTHR38459:SF1">
    <property type="entry name" value="PROPHAGE BACTOPRENOL-LINKED GLUCOSE TRANSLOCASE HOMOLOG"/>
    <property type="match status" value="1"/>
</dbReference>
<feature type="transmembrane region" description="Helical" evidence="6">
    <location>
        <begin position="51"/>
        <end position="70"/>
    </location>
</feature>
<dbReference type="RefSeq" id="WP_320422204.1">
    <property type="nucleotide sequence ID" value="NZ_JAXCLA010000002.1"/>
</dbReference>
<proteinExistence type="inferred from homology"/>
<feature type="transmembrane region" description="Helical" evidence="6">
    <location>
        <begin position="20"/>
        <end position="39"/>
    </location>
</feature>
<evidence type="ECO:0000256" key="1">
    <source>
        <dbReference type="ARBA" id="ARBA00004141"/>
    </source>
</evidence>
<comment type="subcellular location">
    <subcellularLocation>
        <location evidence="1">Membrane</location>
        <topology evidence="1">Multi-pass membrane protein</topology>
    </subcellularLocation>
</comment>
<dbReference type="Pfam" id="PF04138">
    <property type="entry name" value="GtrA_DPMS_TM"/>
    <property type="match status" value="1"/>
</dbReference>
<reference evidence="8 9" key="1">
    <citation type="submission" date="2023-11" db="EMBL/GenBank/DDBJ databases">
        <title>Paucibacter sp. nov., isolated from fresh soil in Korea.</title>
        <authorList>
            <person name="Le N.T.T."/>
        </authorList>
    </citation>
    <scope>NUCLEOTIDE SEQUENCE [LARGE SCALE GENOMIC DNA]</scope>
    <source>
        <strain evidence="8 9">R3-3</strain>
    </source>
</reference>
<feature type="domain" description="GtrA/DPMS transmembrane" evidence="7">
    <location>
        <begin position="20"/>
        <end position="135"/>
    </location>
</feature>
<accession>A0ABU5DDG3</accession>
<dbReference type="Proteomes" id="UP001285263">
    <property type="component" value="Unassembled WGS sequence"/>
</dbReference>
<feature type="transmembrane region" description="Helical" evidence="6">
    <location>
        <begin position="82"/>
        <end position="105"/>
    </location>
</feature>
<dbReference type="InterPro" id="IPR007267">
    <property type="entry name" value="GtrA_DPMS_TM"/>
</dbReference>
<gene>
    <name evidence="8" type="ORF">SNE35_07325</name>
</gene>
<evidence type="ECO:0000256" key="3">
    <source>
        <dbReference type="ARBA" id="ARBA00022692"/>
    </source>
</evidence>
<comment type="similarity">
    <text evidence="2">Belongs to the GtrA family.</text>
</comment>
<evidence type="ECO:0000259" key="7">
    <source>
        <dbReference type="Pfam" id="PF04138"/>
    </source>
</evidence>
<evidence type="ECO:0000256" key="2">
    <source>
        <dbReference type="ARBA" id="ARBA00009399"/>
    </source>
</evidence>
<evidence type="ECO:0000256" key="5">
    <source>
        <dbReference type="ARBA" id="ARBA00023136"/>
    </source>
</evidence>
<name>A0ABU5DDG3_9BURK</name>
<organism evidence="8 9">
    <name type="scientific">Roseateles agri</name>
    <dbReference type="NCBI Taxonomy" id="3098619"/>
    <lineage>
        <taxon>Bacteria</taxon>
        <taxon>Pseudomonadati</taxon>
        <taxon>Pseudomonadota</taxon>
        <taxon>Betaproteobacteria</taxon>
        <taxon>Burkholderiales</taxon>
        <taxon>Sphaerotilaceae</taxon>
        <taxon>Roseateles</taxon>
    </lineage>
</organism>
<dbReference type="PANTHER" id="PTHR38459">
    <property type="entry name" value="PROPHAGE BACTOPRENOL-LINKED GLUCOSE TRANSLOCASE HOMOLOG"/>
    <property type="match status" value="1"/>
</dbReference>
<evidence type="ECO:0000313" key="8">
    <source>
        <dbReference type="EMBL" id="MDY0744310.1"/>
    </source>
</evidence>
<keyword evidence="3 6" id="KW-0812">Transmembrane</keyword>
<protein>
    <submittedName>
        <fullName evidence="8">GtrA family protein</fullName>
    </submittedName>
</protein>
<feature type="transmembrane region" description="Helical" evidence="6">
    <location>
        <begin position="111"/>
        <end position="129"/>
    </location>
</feature>
<dbReference type="EMBL" id="JAXCLA010000002">
    <property type="protein sequence ID" value="MDY0744310.1"/>
    <property type="molecule type" value="Genomic_DNA"/>
</dbReference>
<dbReference type="InterPro" id="IPR051401">
    <property type="entry name" value="GtrA_CellWall_Glycosyl"/>
</dbReference>
<comment type="caution">
    <text evidence="8">The sequence shown here is derived from an EMBL/GenBank/DDBJ whole genome shotgun (WGS) entry which is preliminary data.</text>
</comment>
<keyword evidence="4 6" id="KW-1133">Transmembrane helix</keyword>
<keyword evidence="5 6" id="KW-0472">Membrane</keyword>
<sequence>MPHLHHTHRLCRPMGRIGWFLLVGCAAAAVHWSVVVLLVEHGGWRPLAANVAGWLTAFLVSFGGHHRLTFRAHGAPLLRTMLRFFALSAGGFAVNEAVYALLLGLGQGAGYQWILACVLVGVASLTYWLSRRWAFLRSPGP</sequence>
<evidence type="ECO:0000313" key="9">
    <source>
        <dbReference type="Proteomes" id="UP001285263"/>
    </source>
</evidence>
<evidence type="ECO:0000256" key="4">
    <source>
        <dbReference type="ARBA" id="ARBA00022989"/>
    </source>
</evidence>
<evidence type="ECO:0000256" key="6">
    <source>
        <dbReference type="SAM" id="Phobius"/>
    </source>
</evidence>